<proteinExistence type="predicted"/>
<protein>
    <submittedName>
        <fullName evidence="1">Uncharacterized protein</fullName>
    </submittedName>
</protein>
<dbReference type="AlphaFoldDB" id="A0A2P6RX63"/>
<evidence type="ECO:0000313" key="2">
    <source>
        <dbReference type="Proteomes" id="UP000238479"/>
    </source>
</evidence>
<reference evidence="1 2" key="1">
    <citation type="journal article" date="2018" name="Nat. Genet.">
        <title>The Rosa genome provides new insights in the design of modern roses.</title>
        <authorList>
            <person name="Bendahmane M."/>
        </authorList>
    </citation>
    <scope>NUCLEOTIDE SEQUENCE [LARGE SCALE GENOMIC DNA]</scope>
    <source>
        <strain evidence="2">cv. Old Blush</strain>
    </source>
</reference>
<dbReference type="Gramene" id="PRQ51029">
    <property type="protein sequence ID" value="PRQ51029"/>
    <property type="gene ID" value="RchiOBHm_Chr2g0139781"/>
</dbReference>
<dbReference type="Proteomes" id="UP000238479">
    <property type="component" value="Chromosome 2"/>
</dbReference>
<dbReference type="EMBL" id="PDCK01000040">
    <property type="protein sequence ID" value="PRQ51029.1"/>
    <property type="molecule type" value="Genomic_DNA"/>
</dbReference>
<name>A0A2P6RX63_ROSCH</name>
<sequence length="80" mass="8952">MVWTVIYNDPDIILCRDSCICCENWPQTCRSPAAGVLKDCQVAMNAITEDVACYAMLREVHSGGSEQLGCVSNRFILYYP</sequence>
<comment type="caution">
    <text evidence="1">The sequence shown here is derived from an EMBL/GenBank/DDBJ whole genome shotgun (WGS) entry which is preliminary data.</text>
</comment>
<evidence type="ECO:0000313" key="1">
    <source>
        <dbReference type="EMBL" id="PRQ51029.1"/>
    </source>
</evidence>
<gene>
    <name evidence="1" type="ORF">RchiOBHm_Chr2g0139781</name>
</gene>
<organism evidence="1 2">
    <name type="scientific">Rosa chinensis</name>
    <name type="common">China rose</name>
    <dbReference type="NCBI Taxonomy" id="74649"/>
    <lineage>
        <taxon>Eukaryota</taxon>
        <taxon>Viridiplantae</taxon>
        <taxon>Streptophyta</taxon>
        <taxon>Embryophyta</taxon>
        <taxon>Tracheophyta</taxon>
        <taxon>Spermatophyta</taxon>
        <taxon>Magnoliopsida</taxon>
        <taxon>eudicotyledons</taxon>
        <taxon>Gunneridae</taxon>
        <taxon>Pentapetalae</taxon>
        <taxon>rosids</taxon>
        <taxon>fabids</taxon>
        <taxon>Rosales</taxon>
        <taxon>Rosaceae</taxon>
        <taxon>Rosoideae</taxon>
        <taxon>Rosoideae incertae sedis</taxon>
        <taxon>Rosa</taxon>
    </lineage>
</organism>
<keyword evidence="2" id="KW-1185">Reference proteome</keyword>
<accession>A0A2P6RX63</accession>